<keyword evidence="3" id="KW-0238">DNA-binding</keyword>
<dbReference type="PRINTS" id="PR00038">
    <property type="entry name" value="HTHLUXR"/>
</dbReference>
<dbReference type="InterPro" id="IPR011006">
    <property type="entry name" value="CheY-like_superfamily"/>
</dbReference>
<evidence type="ECO:0000259" key="7">
    <source>
        <dbReference type="PROSITE" id="PS50043"/>
    </source>
</evidence>
<dbReference type="PANTHER" id="PTHR43214:SF43">
    <property type="entry name" value="TWO-COMPONENT RESPONSE REGULATOR"/>
    <property type="match status" value="1"/>
</dbReference>
<evidence type="ECO:0000313" key="10">
    <source>
        <dbReference type="Proteomes" id="UP001596047"/>
    </source>
</evidence>
<protein>
    <submittedName>
        <fullName evidence="9">Response regulator</fullName>
    </submittedName>
</protein>
<dbReference type="SMART" id="SM00421">
    <property type="entry name" value="HTH_LUXR"/>
    <property type="match status" value="1"/>
</dbReference>
<evidence type="ECO:0000256" key="5">
    <source>
        <dbReference type="PROSITE-ProRule" id="PRU00169"/>
    </source>
</evidence>
<feature type="modified residue" description="4-aspartylphosphate" evidence="5">
    <location>
        <position position="55"/>
    </location>
</feature>
<gene>
    <name evidence="9" type="ORF">ACFPYJ_25605</name>
</gene>
<evidence type="ECO:0000313" key="9">
    <source>
        <dbReference type="EMBL" id="MFC5652431.1"/>
    </source>
</evidence>
<accession>A0ABW0W2M5</accession>
<dbReference type="PANTHER" id="PTHR43214">
    <property type="entry name" value="TWO-COMPONENT RESPONSE REGULATOR"/>
    <property type="match status" value="1"/>
</dbReference>
<keyword evidence="1 5" id="KW-0597">Phosphoprotein</keyword>
<reference evidence="10" key="1">
    <citation type="journal article" date="2019" name="Int. J. Syst. Evol. Microbiol.">
        <title>The Global Catalogue of Microorganisms (GCM) 10K type strain sequencing project: providing services to taxonomists for standard genome sequencing and annotation.</title>
        <authorList>
            <consortium name="The Broad Institute Genomics Platform"/>
            <consortium name="The Broad Institute Genome Sequencing Center for Infectious Disease"/>
            <person name="Wu L."/>
            <person name="Ma J."/>
        </authorList>
    </citation>
    <scope>NUCLEOTIDE SEQUENCE [LARGE SCALE GENOMIC DNA]</scope>
    <source>
        <strain evidence="10">CGMCC 1.3240</strain>
    </source>
</reference>
<proteinExistence type="predicted"/>
<feature type="region of interest" description="Disordered" evidence="6">
    <location>
        <begin position="142"/>
        <end position="167"/>
    </location>
</feature>
<dbReference type="Gene3D" id="3.40.50.2300">
    <property type="match status" value="1"/>
</dbReference>
<feature type="domain" description="Response regulatory" evidence="8">
    <location>
        <begin position="4"/>
        <end position="120"/>
    </location>
</feature>
<dbReference type="InterPro" id="IPR001789">
    <property type="entry name" value="Sig_transdc_resp-reg_receiver"/>
</dbReference>
<evidence type="ECO:0000256" key="6">
    <source>
        <dbReference type="SAM" id="MobiDB-lite"/>
    </source>
</evidence>
<evidence type="ECO:0000256" key="1">
    <source>
        <dbReference type="ARBA" id="ARBA00022553"/>
    </source>
</evidence>
<evidence type="ECO:0000256" key="2">
    <source>
        <dbReference type="ARBA" id="ARBA00023015"/>
    </source>
</evidence>
<keyword evidence="2" id="KW-0805">Transcription regulation</keyword>
<keyword evidence="10" id="KW-1185">Reference proteome</keyword>
<organism evidence="9 10">
    <name type="scientific">Paenibacillus solisilvae</name>
    <dbReference type="NCBI Taxonomy" id="2486751"/>
    <lineage>
        <taxon>Bacteria</taxon>
        <taxon>Bacillati</taxon>
        <taxon>Bacillota</taxon>
        <taxon>Bacilli</taxon>
        <taxon>Bacillales</taxon>
        <taxon>Paenibacillaceae</taxon>
        <taxon>Paenibacillus</taxon>
    </lineage>
</organism>
<evidence type="ECO:0000256" key="4">
    <source>
        <dbReference type="ARBA" id="ARBA00023163"/>
    </source>
</evidence>
<evidence type="ECO:0000256" key="3">
    <source>
        <dbReference type="ARBA" id="ARBA00023125"/>
    </source>
</evidence>
<dbReference type="InterPro" id="IPR058245">
    <property type="entry name" value="NreC/VraR/RcsB-like_REC"/>
</dbReference>
<dbReference type="RefSeq" id="WP_379191066.1">
    <property type="nucleotide sequence ID" value="NZ_JBHSOW010000096.1"/>
</dbReference>
<sequence length="230" mass="25607">MTIKIIIADDQTLMRDGLQTIVQLEDDMTVMATAENGSEAYKLVRQHSPDLVLMDIRMPVMDGIESTRLIRQHFPNTLVLVLTTFADDEYIVDAMVSGACGFLLKDMPGDKLLQAIRDAVKGEMMMPAPIAAKLAKRISSLSERQSPRLQAARDGQPSSSRGKNHVDGVRFTEREKTVIALMIEGRTNRDIAGKLFMSEGTVKNYISTIYDKIGTNDRTQAVLLLKESLY</sequence>
<dbReference type="SMART" id="SM00448">
    <property type="entry name" value="REC"/>
    <property type="match status" value="1"/>
</dbReference>
<dbReference type="InterPro" id="IPR039420">
    <property type="entry name" value="WalR-like"/>
</dbReference>
<dbReference type="Pfam" id="PF00196">
    <property type="entry name" value="GerE"/>
    <property type="match status" value="1"/>
</dbReference>
<evidence type="ECO:0000259" key="8">
    <source>
        <dbReference type="PROSITE" id="PS50110"/>
    </source>
</evidence>
<dbReference type="SUPFAM" id="SSF52172">
    <property type="entry name" value="CheY-like"/>
    <property type="match status" value="1"/>
</dbReference>
<dbReference type="Proteomes" id="UP001596047">
    <property type="component" value="Unassembled WGS sequence"/>
</dbReference>
<dbReference type="InterPro" id="IPR000792">
    <property type="entry name" value="Tscrpt_reg_LuxR_C"/>
</dbReference>
<dbReference type="InterPro" id="IPR016032">
    <property type="entry name" value="Sig_transdc_resp-reg_C-effctor"/>
</dbReference>
<keyword evidence="4" id="KW-0804">Transcription</keyword>
<dbReference type="EMBL" id="JBHSOW010000096">
    <property type="protein sequence ID" value="MFC5652431.1"/>
    <property type="molecule type" value="Genomic_DNA"/>
</dbReference>
<dbReference type="SUPFAM" id="SSF46894">
    <property type="entry name" value="C-terminal effector domain of the bipartite response regulators"/>
    <property type="match status" value="1"/>
</dbReference>
<dbReference type="CDD" id="cd17535">
    <property type="entry name" value="REC_NarL-like"/>
    <property type="match status" value="1"/>
</dbReference>
<feature type="domain" description="HTH luxR-type" evidence="7">
    <location>
        <begin position="164"/>
        <end position="229"/>
    </location>
</feature>
<name>A0ABW0W2M5_9BACL</name>
<dbReference type="Pfam" id="PF00072">
    <property type="entry name" value="Response_reg"/>
    <property type="match status" value="1"/>
</dbReference>
<comment type="caution">
    <text evidence="9">The sequence shown here is derived from an EMBL/GenBank/DDBJ whole genome shotgun (WGS) entry which is preliminary data.</text>
</comment>
<dbReference type="PROSITE" id="PS50043">
    <property type="entry name" value="HTH_LUXR_2"/>
    <property type="match status" value="1"/>
</dbReference>
<dbReference type="CDD" id="cd06170">
    <property type="entry name" value="LuxR_C_like"/>
    <property type="match status" value="1"/>
</dbReference>
<dbReference type="PROSITE" id="PS50110">
    <property type="entry name" value="RESPONSE_REGULATORY"/>
    <property type="match status" value="1"/>
</dbReference>